<organism evidence="3 4">
    <name type="scientific">Lacicoccus qingdaonensis</name>
    <dbReference type="NCBI Taxonomy" id="576118"/>
    <lineage>
        <taxon>Bacteria</taxon>
        <taxon>Bacillati</taxon>
        <taxon>Bacillota</taxon>
        <taxon>Bacilli</taxon>
        <taxon>Bacillales</taxon>
        <taxon>Salinicoccaceae</taxon>
        <taxon>Lacicoccus</taxon>
    </lineage>
</organism>
<keyword evidence="1" id="KW-0315">Glutamine amidotransferase</keyword>
<evidence type="ECO:0000313" key="4">
    <source>
        <dbReference type="Proteomes" id="UP000199008"/>
    </source>
</evidence>
<reference evidence="4" key="1">
    <citation type="submission" date="2016-10" db="EMBL/GenBank/DDBJ databases">
        <authorList>
            <person name="Varghese N."/>
            <person name="Submissions S."/>
        </authorList>
    </citation>
    <scope>NUCLEOTIDE SEQUENCE [LARGE SCALE GENOMIC DNA]</scope>
    <source>
        <strain evidence="4">CGMCC 1.8895</strain>
    </source>
</reference>
<gene>
    <name evidence="3" type="ORF">SAMN05216216_103173</name>
</gene>
<name>A0A1G9C1P3_9BACL</name>
<dbReference type="Gene3D" id="3.40.50.880">
    <property type="match status" value="1"/>
</dbReference>
<dbReference type="GO" id="GO:0004049">
    <property type="term" value="F:anthranilate synthase activity"/>
    <property type="evidence" value="ECO:0007669"/>
    <property type="project" value="TreeGrafter"/>
</dbReference>
<protein>
    <submittedName>
        <fullName evidence="3">Anthranilate synthase, component II</fullName>
    </submittedName>
</protein>
<dbReference type="InterPro" id="IPR050472">
    <property type="entry name" value="Anth_synth/Amidotransfase"/>
</dbReference>
<dbReference type="GO" id="GO:0000162">
    <property type="term" value="P:L-tryptophan biosynthetic process"/>
    <property type="evidence" value="ECO:0007669"/>
    <property type="project" value="TreeGrafter"/>
</dbReference>
<accession>A0A1G9C1P3</accession>
<dbReference type="RefSeq" id="WP_092984635.1">
    <property type="nucleotide sequence ID" value="NZ_FNFY01000003.1"/>
</dbReference>
<evidence type="ECO:0000259" key="2">
    <source>
        <dbReference type="Pfam" id="PF00117"/>
    </source>
</evidence>
<sequence>MILVIDNYDSFTYNLVDMIEAFDEVVVRYPDDEDVLSLDIDGMVISPGPGHPLDNENLMDIIENYRDKPILGICLGSQALTTYYGGKVVEGTVVKHGKMDEMKVVGESALYDSLGETIEIMRYHSLISERETFPVDLKVTGETEDSIQSFEHLVMPHYGIQYHPESFASAHGPEIIRNFIGVVKSPKFTSVR</sequence>
<dbReference type="PROSITE" id="PS51273">
    <property type="entry name" value="GATASE_TYPE_1"/>
    <property type="match status" value="1"/>
</dbReference>
<dbReference type="PRINTS" id="PR00099">
    <property type="entry name" value="CPSGATASE"/>
</dbReference>
<feature type="domain" description="Glutamine amidotransferase" evidence="2">
    <location>
        <begin position="3"/>
        <end position="179"/>
    </location>
</feature>
<dbReference type="STRING" id="576118.SAMN05216216_103173"/>
<dbReference type="InterPro" id="IPR006221">
    <property type="entry name" value="TrpG/PapA_dom"/>
</dbReference>
<keyword evidence="4" id="KW-1185">Reference proteome</keyword>
<dbReference type="NCBIfam" id="TIGR00566">
    <property type="entry name" value="trpG_papA"/>
    <property type="match status" value="1"/>
</dbReference>
<dbReference type="Pfam" id="PF00117">
    <property type="entry name" value="GATase"/>
    <property type="match status" value="1"/>
</dbReference>
<dbReference type="PANTHER" id="PTHR43418">
    <property type="entry name" value="MULTIFUNCTIONAL TRYPTOPHAN BIOSYNTHESIS PROTEIN-RELATED"/>
    <property type="match status" value="1"/>
</dbReference>
<dbReference type="GO" id="GO:0005829">
    <property type="term" value="C:cytosol"/>
    <property type="evidence" value="ECO:0007669"/>
    <property type="project" value="TreeGrafter"/>
</dbReference>
<dbReference type="InterPro" id="IPR029062">
    <property type="entry name" value="Class_I_gatase-like"/>
</dbReference>
<proteinExistence type="predicted"/>
<dbReference type="EMBL" id="FNFY01000003">
    <property type="protein sequence ID" value="SDK45155.1"/>
    <property type="molecule type" value="Genomic_DNA"/>
</dbReference>
<dbReference type="OrthoDB" id="9804328at2"/>
<dbReference type="SUPFAM" id="SSF52317">
    <property type="entry name" value="Class I glutamine amidotransferase-like"/>
    <property type="match status" value="1"/>
</dbReference>
<dbReference type="InterPro" id="IPR017926">
    <property type="entry name" value="GATASE"/>
</dbReference>
<dbReference type="PRINTS" id="PR00097">
    <property type="entry name" value="ANTSNTHASEII"/>
</dbReference>
<dbReference type="PANTHER" id="PTHR43418:SF4">
    <property type="entry name" value="MULTIFUNCTIONAL TRYPTOPHAN BIOSYNTHESIS PROTEIN"/>
    <property type="match status" value="1"/>
</dbReference>
<dbReference type="AlphaFoldDB" id="A0A1G9C1P3"/>
<dbReference type="PRINTS" id="PR00096">
    <property type="entry name" value="GATASE"/>
</dbReference>
<evidence type="ECO:0000256" key="1">
    <source>
        <dbReference type="ARBA" id="ARBA00022962"/>
    </source>
</evidence>
<dbReference type="Proteomes" id="UP000199008">
    <property type="component" value="Unassembled WGS sequence"/>
</dbReference>
<evidence type="ECO:0000313" key="3">
    <source>
        <dbReference type="EMBL" id="SDK45155.1"/>
    </source>
</evidence>
<dbReference type="CDD" id="cd01743">
    <property type="entry name" value="GATase1_Anthranilate_Synthase"/>
    <property type="match status" value="1"/>
</dbReference>